<dbReference type="InterPro" id="IPR036047">
    <property type="entry name" value="F-box-like_dom_sf"/>
</dbReference>
<dbReference type="RefSeq" id="XP_033455089.1">
    <property type="nucleotide sequence ID" value="XM_033606071.1"/>
</dbReference>
<protein>
    <recommendedName>
        <fullName evidence="1">F-box domain-containing protein</fullName>
    </recommendedName>
</protein>
<gene>
    <name evidence="3" type="ORF">K489DRAFT_385321</name>
</gene>
<keyword evidence="2" id="KW-1185">Reference proteome</keyword>
<dbReference type="OrthoDB" id="3800738at2759"/>
<dbReference type="SMART" id="SM00256">
    <property type="entry name" value="FBOX"/>
    <property type="match status" value="1"/>
</dbReference>
<organism evidence="3">
    <name type="scientific">Dissoconium aciculare CBS 342.82</name>
    <dbReference type="NCBI Taxonomy" id="1314786"/>
    <lineage>
        <taxon>Eukaryota</taxon>
        <taxon>Fungi</taxon>
        <taxon>Dikarya</taxon>
        <taxon>Ascomycota</taxon>
        <taxon>Pezizomycotina</taxon>
        <taxon>Dothideomycetes</taxon>
        <taxon>Dothideomycetidae</taxon>
        <taxon>Mycosphaerellales</taxon>
        <taxon>Dissoconiaceae</taxon>
        <taxon>Dissoconium</taxon>
    </lineage>
</organism>
<reference evidence="3" key="1">
    <citation type="submission" date="2020-01" db="EMBL/GenBank/DDBJ databases">
        <authorList>
            <consortium name="DOE Joint Genome Institute"/>
            <person name="Haridas S."/>
            <person name="Albert R."/>
            <person name="Binder M."/>
            <person name="Bloem J."/>
            <person name="Labutti K."/>
            <person name="Salamov A."/>
            <person name="Andreopoulos B."/>
            <person name="Baker S.E."/>
            <person name="Barry K."/>
            <person name="Bills G."/>
            <person name="Bluhm B.H."/>
            <person name="Cannon C."/>
            <person name="Castanera R."/>
            <person name="Culley D.E."/>
            <person name="Daum C."/>
            <person name="Ezra D."/>
            <person name="Gonzalez J.B."/>
            <person name="Henrissat B."/>
            <person name="Kuo A."/>
            <person name="Liang C."/>
            <person name="Lipzen A."/>
            <person name="Lutzoni F."/>
            <person name="Magnuson J."/>
            <person name="Mondo S."/>
            <person name="Nolan M."/>
            <person name="Ohm R."/>
            <person name="Pangilinan J."/>
            <person name="Park H.-J."/>
            <person name="Ramirez L."/>
            <person name="Alfaro M."/>
            <person name="Sun H."/>
            <person name="Tritt A."/>
            <person name="Yoshinaga Y."/>
            <person name="Zwiers L.-H."/>
            <person name="Turgeon B.G."/>
            <person name="Goodwin S.B."/>
            <person name="Spatafora J.W."/>
            <person name="Crous P.W."/>
            <person name="Grigoriev I.V."/>
        </authorList>
    </citation>
    <scope>NUCLEOTIDE SEQUENCE</scope>
    <source>
        <strain evidence="3">CBS 342.82</strain>
    </source>
</reference>
<dbReference type="SUPFAM" id="SSF81383">
    <property type="entry name" value="F-box domain"/>
    <property type="match status" value="1"/>
</dbReference>
<sequence length="337" mass="39804">MLADEAQKPVSSAVDRTFLINELIILFLAELDTFDLINCQQVCRRWRDIIVQCQELQEYMFFAPTTRVRQKTEPVILNPVFEKHFAQLLSFPHEMYHNNPEKMALQAERCTYAQFEWLPWAEDGNFVDTSARQAYARAGASWRKMLLSQPPIAHLDWWHNWVSHAGEGFGHRDYPEVVRLGMLWDGLEAFLSRGCSVRILLYPTGMAILEDPCTTRAEKRWPYHSESQDQIPQPDMHRIKIKNYLNWDGNSPAIWNEFSARRQEWGNLTPDIPFSPEEQEREKWRDNDGDGYWWRLDACQRDQNGDASSWRWSKSDAFQWIEMRHVHCGSDMMPNDF</sequence>
<dbReference type="AlphaFoldDB" id="A0A6J3LR05"/>
<dbReference type="Proteomes" id="UP000504637">
    <property type="component" value="Unplaced"/>
</dbReference>
<feature type="domain" description="F-box" evidence="1">
    <location>
        <begin position="19"/>
        <end position="59"/>
    </location>
</feature>
<reference evidence="3" key="3">
    <citation type="submission" date="2025-08" db="UniProtKB">
        <authorList>
            <consortium name="RefSeq"/>
        </authorList>
    </citation>
    <scope>IDENTIFICATION</scope>
    <source>
        <strain evidence="3">CBS 342.82</strain>
    </source>
</reference>
<proteinExistence type="predicted"/>
<dbReference type="Gene3D" id="1.20.1280.50">
    <property type="match status" value="1"/>
</dbReference>
<dbReference type="Pfam" id="PF12937">
    <property type="entry name" value="F-box-like"/>
    <property type="match status" value="1"/>
</dbReference>
<evidence type="ECO:0000313" key="3">
    <source>
        <dbReference type="RefSeq" id="XP_033455089.1"/>
    </source>
</evidence>
<reference evidence="3" key="2">
    <citation type="submission" date="2020-04" db="EMBL/GenBank/DDBJ databases">
        <authorList>
            <consortium name="NCBI Genome Project"/>
        </authorList>
    </citation>
    <scope>NUCLEOTIDE SEQUENCE</scope>
    <source>
        <strain evidence="3">CBS 342.82</strain>
    </source>
</reference>
<dbReference type="GeneID" id="54363871"/>
<accession>A0A6J3LR05</accession>
<evidence type="ECO:0000259" key="1">
    <source>
        <dbReference type="SMART" id="SM00256"/>
    </source>
</evidence>
<dbReference type="InterPro" id="IPR001810">
    <property type="entry name" value="F-box_dom"/>
</dbReference>
<name>A0A6J3LR05_9PEZI</name>
<evidence type="ECO:0000313" key="2">
    <source>
        <dbReference type="Proteomes" id="UP000504637"/>
    </source>
</evidence>
<dbReference type="CDD" id="cd09917">
    <property type="entry name" value="F-box_SF"/>
    <property type="match status" value="1"/>
</dbReference>